<accession>A0ABS2N6F2</accession>
<dbReference type="RefSeq" id="WP_275580789.1">
    <property type="nucleotide sequence ID" value="NZ_JAFBDR010000043.1"/>
</dbReference>
<gene>
    <name evidence="1" type="ORF">JOC48_004274</name>
</gene>
<organism evidence="1 2">
    <name type="scientific">Aquibacillus albus</name>
    <dbReference type="NCBI Taxonomy" id="1168171"/>
    <lineage>
        <taxon>Bacteria</taxon>
        <taxon>Bacillati</taxon>
        <taxon>Bacillota</taxon>
        <taxon>Bacilli</taxon>
        <taxon>Bacillales</taxon>
        <taxon>Bacillaceae</taxon>
        <taxon>Aquibacillus</taxon>
    </lineage>
</organism>
<sequence>MKKKVINSKYIKHSDKPIEINSSSIKRKTIKRSGGCCMKSG</sequence>
<evidence type="ECO:0000313" key="2">
    <source>
        <dbReference type="Proteomes" id="UP001296943"/>
    </source>
</evidence>
<name>A0ABS2N6F2_9BACI</name>
<dbReference type="EMBL" id="JAFBDR010000043">
    <property type="protein sequence ID" value="MBM7573688.1"/>
    <property type="molecule type" value="Genomic_DNA"/>
</dbReference>
<proteinExistence type="predicted"/>
<protein>
    <submittedName>
        <fullName evidence="1">Uncharacterized protein</fullName>
    </submittedName>
</protein>
<reference evidence="1 2" key="1">
    <citation type="submission" date="2021-01" db="EMBL/GenBank/DDBJ databases">
        <title>Genomic Encyclopedia of Type Strains, Phase IV (KMG-IV): sequencing the most valuable type-strain genomes for metagenomic binning, comparative biology and taxonomic classification.</title>
        <authorList>
            <person name="Goeker M."/>
        </authorList>
    </citation>
    <scope>NUCLEOTIDE SEQUENCE [LARGE SCALE GENOMIC DNA]</scope>
    <source>
        <strain evidence="1 2">DSM 23711</strain>
    </source>
</reference>
<keyword evidence="2" id="KW-1185">Reference proteome</keyword>
<comment type="caution">
    <text evidence="1">The sequence shown here is derived from an EMBL/GenBank/DDBJ whole genome shotgun (WGS) entry which is preliminary data.</text>
</comment>
<evidence type="ECO:0000313" key="1">
    <source>
        <dbReference type="EMBL" id="MBM7573688.1"/>
    </source>
</evidence>
<dbReference type="Proteomes" id="UP001296943">
    <property type="component" value="Unassembled WGS sequence"/>
</dbReference>